<dbReference type="EMBL" id="JAVREX010000007">
    <property type="protein sequence ID" value="MDT0429706.1"/>
    <property type="molecule type" value="Genomic_DNA"/>
</dbReference>
<evidence type="ECO:0000259" key="5">
    <source>
        <dbReference type="Pfam" id="PF13579"/>
    </source>
</evidence>
<dbReference type="Proteomes" id="UP001183777">
    <property type="component" value="Unassembled WGS sequence"/>
</dbReference>
<dbReference type="SUPFAM" id="SSF53756">
    <property type="entry name" value="UDP-Glycosyltransferase/glycogen phosphorylase"/>
    <property type="match status" value="1"/>
</dbReference>
<comment type="caution">
    <text evidence="6">The sequence shown here is derived from an EMBL/GenBank/DDBJ whole genome shotgun (WGS) entry which is preliminary data.</text>
</comment>
<evidence type="ECO:0000256" key="2">
    <source>
        <dbReference type="ARBA" id="ARBA00022676"/>
    </source>
</evidence>
<feature type="domain" description="Glycosyl transferase family 1" evidence="4">
    <location>
        <begin position="184"/>
        <end position="331"/>
    </location>
</feature>
<reference evidence="7" key="1">
    <citation type="submission" date="2023-07" db="EMBL/GenBank/DDBJ databases">
        <title>30 novel species of actinomycetes from the DSMZ collection.</title>
        <authorList>
            <person name="Nouioui I."/>
        </authorList>
    </citation>
    <scope>NUCLEOTIDE SEQUENCE [LARGE SCALE GENOMIC DNA]</scope>
    <source>
        <strain evidence="7">DSM 41770</strain>
    </source>
</reference>
<dbReference type="RefSeq" id="WP_311657861.1">
    <property type="nucleotide sequence ID" value="NZ_JAVREX010000007.1"/>
</dbReference>
<dbReference type="GO" id="GO:0016757">
    <property type="term" value="F:glycosyltransferase activity"/>
    <property type="evidence" value="ECO:0007669"/>
    <property type="project" value="UniProtKB-KW"/>
</dbReference>
<evidence type="ECO:0000256" key="3">
    <source>
        <dbReference type="ARBA" id="ARBA00022679"/>
    </source>
</evidence>
<dbReference type="InterPro" id="IPR028098">
    <property type="entry name" value="Glyco_trans_4-like_N"/>
</dbReference>
<dbReference type="PANTHER" id="PTHR12526:SF510">
    <property type="entry name" value="D-INOSITOL 3-PHOSPHATE GLYCOSYLTRANSFERASE"/>
    <property type="match status" value="1"/>
</dbReference>
<dbReference type="Gene3D" id="3.40.50.2000">
    <property type="entry name" value="Glycogen Phosphorylase B"/>
    <property type="match status" value="2"/>
</dbReference>
<keyword evidence="2 6" id="KW-0328">Glycosyltransferase</keyword>
<evidence type="ECO:0000256" key="1">
    <source>
        <dbReference type="ARBA" id="ARBA00021292"/>
    </source>
</evidence>
<feature type="domain" description="Glycosyltransferase subfamily 4-like N-terminal" evidence="5">
    <location>
        <begin position="17"/>
        <end position="168"/>
    </location>
</feature>
<evidence type="ECO:0000313" key="6">
    <source>
        <dbReference type="EMBL" id="MDT0429706.1"/>
    </source>
</evidence>
<protein>
    <recommendedName>
        <fullName evidence="1">D-inositol 3-phosphate glycosyltransferase</fullName>
    </recommendedName>
</protein>
<evidence type="ECO:0000259" key="4">
    <source>
        <dbReference type="Pfam" id="PF00534"/>
    </source>
</evidence>
<organism evidence="6 7">
    <name type="scientific">Streptomyces salyersiae</name>
    <dbReference type="NCBI Taxonomy" id="3075530"/>
    <lineage>
        <taxon>Bacteria</taxon>
        <taxon>Bacillati</taxon>
        <taxon>Actinomycetota</taxon>
        <taxon>Actinomycetes</taxon>
        <taxon>Kitasatosporales</taxon>
        <taxon>Streptomycetaceae</taxon>
        <taxon>Streptomyces</taxon>
    </lineage>
</organism>
<evidence type="ECO:0000313" key="7">
    <source>
        <dbReference type="Proteomes" id="UP001183777"/>
    </source>
</evidence>
<dbReference type="InterPro" id="IPR001296">
    <property type="entry name" value="Glyco_trans_1"/>
</dbReference>
<gene>
    <name evidence="6" type="ORF">RM649_18920</name>
</gene>
<accession>A0ABU2RLI0</accession>
<dbReference type="Pfam" id="PF00534">
    <property type="entry name" value="Glycos_transf_1"/>
    <property type="match status" value="1"/>
</dbReference>
<keyword evidence="3 6" id="KW-0808">Transferase</keyword>
<dbReference type="Pfam" id="PF13579">
    <property type="entry name" value="Glyco_trans_4_4"/>
    <property type="match status" value="1"/>
</dbReference>
<sequence>MKVLHIVTLHTPDHAFGGPTRVALNLSKVQRADGDDARLMALGDGFEGALPGEVEGVPAHLFQARHLLPAFEVSGITSAALLRTARRMMRGADLVHVHLMRDLVTLPAALLALATRTPLVVQTHGMVDPTEKRVAQLTDLLGVRSVLRRADAVLHLTEQERLDVGAVAAPVALTNTVRLVNGVRPQERKPAREPGRPPVVLFLARIQERKRPEDFVAAMPAVLARHPDARFVLAGPDTGALPGTLALARKLGVMDALDHVGSLGHEEVLDAGRRADVYVLPSIEEPLGVSVLEAMSVGTPAVITRTCGLGPDVAAAGAGRVVDSRVGEDAANAAGIAGAVLELLEPGAGDRAGKAAWDLVNERFTIESVTRTLRQTYEDVVRRRAR</sequence>
<dbReference type="PANTHER" id="PTHR12526">
    <property type="entry name" value="GLYCOSYLTRANSFERASE"/>
    <property type="match status" value="1"/>
</dbReference>
<keyword evidence="7" id="KW-1185">Reference proteome</keyword>
<proteinExistence type="predicted"/>
<name>A0ABU2RLI0_9ACTN</name>